<feature type="signal peptide" evidence="1">
    <location>
        <begin position="1"/>
        <end position="16"/>
    </location>
</feature>
<accession>A0A1N7EAW5</accession>
<dbReference type="OrthoDB" id="7876689at2"/>
<dbReference type="Proteomes" id="UP000186019">
    <property type="component" value="Unassembled WGS sequence"/>
</dbReference>
<dbReference type="EMBL" id="FTNV01000001">
    <property type="protein sequence ID" value="SIR85085.1"/>
    <property type="molecule type" value="Genomic_DNA"/>
</dbReference>
<dbReference type="InterPro" id="IPR021395">
    <property type="entry name" value="DUF3035"/>
</dbReference>
<keyword evidence="3" id="KW-1185">Reference proteome</keyword>
<sequence>MRRSILALTLITFAIAACGRNDGVLTRIKNDGNGPDEFAILPTGPLQTPESYNSLPPPTPGAANLVDPNPRAAGIAALGGNPAVTVPSGAVSSADGGLVNHASRFGVTPGVRRDLAAEDAQVRRRHGRVNIFNIGPNDDYTDAYRKQWLDAQAEQRRLTQRGVVTPSAPPAE</sequence>
<evidence type="ECO:0000313" key="3">
    <source>
        <dbReference type="Proteomes" id="UP000186019"/>
    </source>
</evidence>
<evidence type="ECO:0000313" key="2">
    <source>
        <dbReference type="EMBL" id="SIR85085.1"/>
    </source>
</evidence>
<evidence type="ECO:0000256" key="1">
    <source>
        <dbReference type="SAM" id="SignalP"/>
    </source>
</evidence>
<keyword evidence="1" id="KW-0732">Signal</keyword>
<organism evidence="2 3">
    <name type="scientific">Roseovarius nanhaiticus</name>
    <dbReference type="NCBI Taxonomy" id="573024"/>
    <lineage>
        <taxon>Bacteria</taxon>
        <taxon>Pseudomonadati</taxon>
        <taxon>Pseudomonadota</taxon>
        <taxon>Alphaproteobacteria</taxon>
        <taxon>Rhodobacterales</taxon>
        <taxon>Roseobacteraceae</taxon>
        <taxon>Roseovarius</taxon>
    </lineage>
</organism>
<name>A0A1N7EAW5_9RHOB</name>
<dbReference type="AlphaFoldDB" id="A0A1N7EAW5"/>
<gene>
    <name evidence="2" type="ORF">SAMN05421666_0085</name>
</gene>
<dbReference type="RefSeq" id="WP_076530022.1">
    <property type="nucleotide sequence ID" value="NZ_CANNEL010000002.1"/>
</dbReference>
<proteinExistence type="predicted"/>
<protein>
    <submittedName>
        <fullName evidence="2">Beta-barrel assembly machine subunit BamF</fullName>
    </submittedName>
</protein>
<dbReference type="PROSITE" id="PS51257">
    <property type="entry name" value="PROKAR_LIPOPROTEIN"/>
    <property type="match status" value="1"/>
</dbReference>
<dbReference type="STRING" id="573024.SAMN05216208_2049"/>
<dbReference type="Pfam" id="PF11233">
    <property type="entry name" value="DUF3035"/>
    <property type="match status" value="1"/>
</dbReference>
<feature type="chain" id="PRO_5009941333" evidence="1">
    <location>
        <begin position="17"/>
        <end position="172"/>
    </location>
</feature>
<reference evidence="2 3" key="1">
    <citation type="submission" date="2017-01" db="EMBL/GenBank/DDBJ databases">
        <authorList>
            <person name="Mah S.A."/>
            <person name="Swanson W.J."/>
            <person name="Moy G.W."/>
            <person name="Vacquier V.D."/>
        </authorList>
    </citation>
    <scope>NUCLEOTIDE SEQUENCE [LARGE SCALE GENOMIC DNA]</scope>
    <source>
        <strain evidence="2 3">DSM 29590</strain>
    </source>
</reference>